<feature type="domain" description="NAD-dependent epimerase/dehydratase" evidence="3">
    <location>
        <begin position="4"/>
        <end position="229"/>
    </location>
</feature>
<evidence type="ECO:0000313" key="4">
    <source>
        <dbReference type="EMBL" id="XBP71561.1"/>
    </source>
</evidence>
<sequence>MKRVLITGGSGFLGAWIIRRLNARGLEARVFDIHDRRQTVAAIAGDVAHQLDWRVGDIADGEAVGQAMQGCDGVIHLAGVLTPDCAANPVRGARINLIGTLNVFEAAQAAGVKQVVYASSAGVYGPIDARHPFPMTHYGAFKLATEGSARAYWHDRRIASIGFRPFVVYGPGRETGVSAGPSLACRAAARGEAYTLGYTGAAGLIYVDDVAQAFEQALLTPVQGASVYNLIGQTATVDEVMAEIRRQEPGARLQAEGPPLTIAPGLSEEGLEQLLPGRQITSLADGIAATLRHYRTA</sequence>
<accession>A0AAU7LV94</accession>
<evidence type="ECO:0000256" key="1">
    <source>
        <dbReference type="ARBA" id="ARBA00005125"/>
    </source>
</evidence>
<dbReference type="InterPro" id="IPR001509">
    <property type="entry name" value="Epimerase_deHydtase"/>
</dbReference>
<dbReference type="Pfam" id="PF01370">
    <property type="entry name" value="Epimerase"/>
    <property type="match status" value="1"/>
</dbReference>
<evidence type="ECO:0000256" key="2">
    <source>
        <dbReference type="ARBA" id="ARBA00007637"/>
    </source>
</evidence>
<dbReference type="PANTHER" id="PTHR43000">
    <property type="entry name" value="DTDP-D-GLUCOSE 4,6-DEHYDRATASE-RELATED"/>
    <property type="match status" value="1"/>
</dbReference>
<dbReference type="EMBL" id="CP157675">
    <property type="protein sequence ID" value="XBP71561.1"/>
    <property type="molecule type" value="Genomic_DNA"/>
</dbReference>
<dbReference type="AlphaFoldDB" id="A0AAU7LV94"/>
<gene>
    <name evidence="4" type="ORF">ABLV49_07145</name>
</gene>
<comment type="similarity">
    <text evidence="2">Belongs to the NAD(P)-dependent epimerase/dehydratase family.</text>
</comment>
<proteinExistence type="inferred from homology"/>
<dbReference type="SUPFAM" id="SSF51735">
    <property type="entry name" value="NAD(P)-binding Rossmann-fold domains"/>
    <property type="match status" value="1"/>
</dbReference>
<name>A0AAU7LV94_9BURK</name>
<dbReference type="Gene3D" id="3.40.50.720">
    <property type="entry name" value="NAD(P)-binding Rossmann-like Domain"/>
    <property type="match status" value="1"/>
</dbReference>
<protein>
    <submittedName>
        <fullName evidence="4">NAD-dependent epimerase/dehydratase family protein</fullName>
    </submittedName>
</protein>
<evidence type="ECO:0000259" key="3">
    <source>
        <dbReference type="Pfam" id="PF01370"/>
    </source>
</evidence>
<organism evidence="4">
    <name type="scientific">Polaromonas hydrogenivorans</name>
    <dbReference type="NCBI Taxonomy" id="335476"/>
    <lineage>
        <taxon>Bacteria</taxon>
        <taxon>Pseudomonadati</taxon>
        <taxon>Pseudomonadota</taxon>
        <taxon>Betaproteobacteria</taxon>
        <taxon>Burkholderiales</taxon>
        <taxon>Comamonadaceae</taxon>
        <taxon>Polaromonas</taxon>
    </lineage>
</organism>
<dbReference type="InterPro" id="IPR036291">
    <property type="entry name" value="NAD(P)-bd_dom_sf"/>
</dbReference>
<dbReference type="CDD" id="cd08946">
    <property type="entry name" value="SDR_e"/>
    <property type="match status" value="1"/>
</dbReference>
<reference evidence="4" key="1">
    <citation type="submission" date="2024-05" db="EMBL/GenBank/DDBJ databases">
        <authorList>
            <person name="Bunk B."/>
            <person name="Swiderski J."/>
            <person name="Sproer C."/>
            <person name="Thiel V."/>
        </authorList>
    </citation>
    <scope>NUCLEOTIDE SEQUENCE</scope>
    <source>
        <strain evidence="4">DSM 17735</strain>
    </source>
</reference>
<dbReference type="RefSeq" id="WP_349280928.1">
    <property type="nucleotide sequence ID" value="NZ_CBCSCU010000042.1"/>
</dbReference>
<comment type="pathway">
    <text evidence="1">Bacterial outer membrane biogenesis; LPS O-antigen biosynthesis.</text>
</comment>